<evidence type="ECO:0000259" key="1">
    <source>
        <dbReference type="Pfam" id="PF17765"/>
    </source>
</evidence>
<reference evidence="2 3" key="1">
    <citation type="submission" date="2023-03" db="EMBL/GenBank/DDBJ databases">
        <title>Draft genome sequence of type strain Streptomyces ferralitis JCM 14344.</title>
        <authorList>
            <person name="Klaysubun C."/>
            <person name="Duangmal K."/>
        </authorList>
    </citation>
    <scope>NUCLEOTIDE SEQUENCE [LARGE SCALE GENOMIC DNA]</scope>
    <source>
        <strain evidence="2 3">JCM 14344</strain>
    </source>
</reference>
<dbReference type="Gene3D" id="3.30.450.180">
    <property type="match status" value="1"/>
</dbReference>
<dbReference type="InterPro" id="IPR041413">
    <property type="entry name" value="MLTR_LBD"/>
</dbReference>
<organism evidence="2 3">
    <name type="scientific">Streptantibioticus ferralitis</name>
    <dbReference type="NCBI Taxonomy" id="236510"/>
    <lineage>
        <taxon>Bacteria</taxon>
        <taxon>Bacillati</taxon>
        <taxon>Actinomycetota</taxon>
        <taxon>Actinomycetes</taxon>
        <taxon>Kitasatosporales</taxon>
        <taxon>Streptomycetaceae</taxon>
        <taxon>Streptantibioticus</taxon>
    </lineage>
</organism>
<protein>
    <recommendedName>
        <fullName evidence="1">MmyB-like transcription regulator ligand binding domain-containing protein</fullName>
    </recommendedName>
</protein>
<dbReference type="Pfam" id="PF17765">
    <property type="entry name" value="MLTR_LBD"/>
    <property type="match status" value="1"/>
</dbReference>
<proteinExistence type="predicted"/>
<name>A0ABT5Z2P0_9ACTN</name>
<sequence>MRRGATGRRVKIIDYPGVGELRLVSTSLAIDGMPEHRIVVYNPEDEDTHTRLEQLRTLDDPVIGCPVRGRPVSRILAEREKAREG</sequence>
<dbReference type="RefSeq" id="WP_275816780.1">
    <property type="nucleotide sequence ID" value="NZ_BAAANM010000007.1"/>
</dbReference>
<keyword evidence="3" id="KW-1185">Reference proteome</keyword>
<evidence type="ECO:0000313" key="3">
    <source>
        <dbReference type="Proteomes" id="UP001220022"/>
    </source>
</evidence>
<dbReference type="Proteomes" id="UP001220022">
    <property type="component" value="Unassembled WGS sequence"/>
</dbReference>
<accession>A0ABT5Z2P0</accession>
<dbReference type="EMBL" id="JARHTQ010000013">
    <property type="protein sequence ID" value="MDF2258102.1"/>
    <property type="molecule type" value="Genomic_DNA"/>
</dbReference>
<feature type="domain" description="MmyB-like transcription regulator ligand binding" evidence="1">
    <location>
        <begin position="6"/>
        <end position="55"/>
    </location>
</feature>
<comment type="caution">
    <text evidence="2">The sequence shown here is derived from an EMBL/GenBank/DDBJ whole genome shotgun (WGS) entry which is preliminary data.</text>
</comment>
<evidence type="ECO:0000313" key="2">
    <source>
        <dbReference type="EMBL" id="MDF2258102.1"/>
    </source>
</evidence>
<gene>
    <name evidence="2" type="ORF">P2L57_20990</name>
</gene>